<sequence>MQRILLGGLSLALCLSVASTNANDQAVPTEPLQQPALHSQLAQRSLMLDVTHAGDALVAVGERGFILRSEDGGQSWQQMEAPVSVTLTRVTFPTAEQGCAVGHAGVVLHSSDGGRSWRLQLDGRQAAQLIQVAAQKRLEAEPGAASERRVADARNLIADGPDKPFLAVHFFDDQRGIVLGAYGLAFATSDGGATWQPIDERLDNPGALHLYDIQASGDKLFIAGEQGLLLRSDDGGASFQALQSPASGTLFGLVTSGQGDLLAFGLRGKSYLSRDAGESWQAIANAQPITLTAGTRLSDGSVLLVDESGRLLVSKNPQDGFVTTTLAEPTYLTGLVEVAGGGLVLSGARGASRLNLDALNRSDPREQ</sequence>
<dbReference type="InterPro" id="IPR028203">
    <property type="entry name" value="PSII_CF48-like_dom"/>
</dbReference>
<keyword evidence="1" id="KW-0602">Photosynthesis</keyword>
<dbReference type="CDD" id="cd15482">
    <property type="entry name" value="Sialidase_non-viral"/>
    <property type="match status" value="1"/>
</dbReference>
<feature type="domain" description="Photosynthesis system II assembly factor Ycf48/Hcf136-like" evidence="4">
    <location>
        <begin position="164"/>
        <end position="317"/>
    </location>
</feature>
<evidence type="ECO:0000256" key="3">
    <source>
        <dbReference type="SAM" id="SignalP"/>
    </source>
</evidence>
<dbReference type="AlphaFoldDB" id="A0A1G7RSA0"/>
<feature type="chain" id="PRO_5017346467" description="Photosynthesis system II assembly factor Ycf48/Hcf136-like domain-containing protein" evidence="3">
    <location>
        <begin position="23"/>
        <end position="367"/>
    </location>
</feature>
<dbReference type="OrthoDB" id="9813892at2"/>
<evidence type="ECO:0000256" key="2">
    <source>
        <dbReference type="ARBA" id="ARBA00023276"/>
    </source>
</evidence>
<dbReference type="SUPFAM" id="SSF110296">
    <property type="entry name" value="Oligoxyloglucan reducing end-specific cellobiohydrolase"/>
    <property type="match status" value="1"/>
</dbReference>
<dbReference type="Gene3D" id="2.130.10.10">
    <property type="entry name" value="YVTN repeat-like/Quinoprotein amine dehydrogenase"/>
    <property type="match status" value="2"/>
</dbReference>
<feature type="domain" description="Photosynthesis system II assembly factor Ycf48/Hcf136-like" evidence="4">
    <location>
        <begin position="41"/>
        <end position="136"/>
    </location>
</feature>
<accession>A0A1G7RSA0</accession>
<dbReference type="Proteomes" id="UP000243378">
    <property type="component" value="Unassembled WGS sequence"/>
</dbReference>
<dbReference type="RefSeq" id="WP_092369939.1">
    <property type="nucleotide sequence ID" value="NZ_FNBM01000007.1"/>
</dbReference>
<keyword evidence="2" id="KW-0604">Photosystem II</keyword>
<evidence type="ECO:0000313" key="6">
    <source>
        <dbReference type="Proteomes" id="UP000243378"/>
    </source>
</evidence>
<dbReference type="GO" id="GO:0009523">
    <property type="term" value="C:photosystem II"/>
    <property type="evidence" value="ECO:0007669"/>
    <property type="project" value="UniProtKB-KW"/>
</dbReference>
<name>A0A1G7RSA0_9GAMM</name>
<dbReference type="PANTHER" id="PTHR47199">
    <property type="entry name" value="PHOTOSYSTEM II STABILITY/ASSEMBLY FACTOR HCF136, CHLOROPLASTIC"/>
    <property type="match status" value="1"/>
</dbReference>
<dbReference type="GO" id="GO:0015979">
    <property type="term" value="P:photosynthesis"/>
    <property type="evidence" value="ECO:0007669"/>
    <property type="project" value="UniProtKB-KW"/>
</dbReference>
<dbReference type="EMBL" id="FNBM01000007">
    <property type="protein sequence ID" value="SDG13646.1"/>
    <property type="molecule type" value="Genomic_DNA"/>
</dbReference>
<dbReference type="Pfam" id="PF14870">
    <property type="entry name" value="PSII_BNR"/>
    <property type="match status" value="2"/>
</dbReference>
<evidence type="ECO:0000256" key="1">
    <source>
        <dbReference type="ARBA" id="ARBA00022531"/>
    </source>
</evidence>
<dbReference type="STRING" id="640205.SAMN05216381_3259"/>
<gene>
    <name evidence="5" type="ORF">SAMN05216381_3259</name>
</gene>
<dbReference type="InterPro" id="IPR015943">
    <property type="entry name" value="WD40/YVTN_repeat-like_dom_sf"/>
</dbReference>
<dbReference type="PANTHER" id="PTHR47199:SF2">
    <property type="entry name" value="PHOTOSYSTEM II STABILITY_ASSEMBLY FACTOR HCF136, CHLOROPLASTIC"/>
    <property type="match status" value="1"/>
</dbReference>
<keyword evidence="3" id="KW-0732">Signal</keyword>
<reference evidence="5 6" key="1">
    <citation type="submission" date="2016-10" db="EMBL/GenBank/DDBJ databases">
        <authorList>
            <person name="de Groot N.N."/>
        </authorList>
    </citation>
    <scope>NUCLEOTIDE SEQUENCE [LARGE SCALE GENOMIC DNA]</scope>
    <source>
        <strain evidence="5 6">LMG 25475</strain>
    </source>
</reference>
<evidence type="ECO:0000313" key="5">
    <source>
        <dbReference type="EMBL" id="SDG13646.1"/>
    </source>
</evidence>
<evidence type="ECO:0000259" key="4">
    <source>
        <dbReference type="Pfam" id="PF14870"/>
    </source>
</evidence>
<protein>
    <recommendedName>
        <fullName evidence="4">Photosynthesis system II assembly factor Ycf48/Hcf136-like domain-containing protein</fullName>
    </recommendedName>
</protein>
<feature type="signal peptide" evidence="3">
    <location>
        <begin position="1"/>
        <end position="22"/>
    </location>
</feature>
<proteinExistence type="predicted"/>
<organism evidence="5 6">
    <name type="scientific">Phytopseudomonas seleniipraecipitans</name>
    <dbReference type="NCBI Taxonomy" id="640205"/>
    <lineage>
        <taxon>Bacteria</taxon>
        <taxon>Pseudomonadati</taxon>
        <taxon>Pseudomonadota</taxon>
        <taxon>Gammaproteobacteria</taxon>
        <taxon>Pseudomonadales</taxon>
        <taxon>Pseudomonadaceae</taxon>
        <taxon>Phytopseudomonas</taxon>
    </lineage>
</organism>